<dbReference type="GO" id="GO:0016020">
    <property type="term" value="C:membrane"/>
    <property type="evidence" value="ECO:0007669"/>
    <property type="project" value="InterPro"/>
</dbReference>
<dbReference type="Pfam" id="PF01554">
    <property type="entry name" value="MatE"/>
    <property type="match status" value="1"/>
</dbReference>
<keyword evidence="2" id="KW-0812">Transmembrane</keyword>
<evidence type="ECO:0000256" key="2">
    <source>
        <dbReference type="SAM" id="Phobius"/>
    </source>
</evidence>
<feature type="transmembrane region" description="Helical" evidence="2">
    <location>
        <begin position="92"/>
        <end position="109"/>
    </location>
</feature>
<dbReference type="InterPro" id="IPR002528">
    <property type="entry name" value="MATE_fam"/>
</dbReference>
<reference evidence="3" key="1">
    <citation type="submission" date="2019-03" db="EMBL/GenBank/DDBJ databases">
        <authorList>
            <person name="Mank J."/>
            <person name="Almeida P."/>
        </authorList>
    </citation>
    <scope>NUCLEOTIDE SEQUENCE</scope>
    <source>
        <strain evidence="3">78183</strain>
    </source>
</reference>
<keyword evidence="2" id="KW-1133">Transmembrane helix</keyword>
<proteinExistence type="inferred from homology"/>
<feature type="transmembrane region" description="Helical" evidence="2">
    <location>
        <begin position="48"/>
        <end position="71"/>
    </location>
</feature>
<evidence type="ECO:0000313" key="3">
    <source>
        <dbReference type="EMBL" id="VFU29282.1"/>
    </source>
</evidence>
<evidence type="ECO:0000256" key="1">
    <source>
        <dbReference type="ARBA" id="ARBA00010199"/>
    </source>
</evidence>
<dbReference type="PANTHER" id="PTHR11206">
    <property type="entry name" value="MULTIDRUG RESISTANCE PROTEIN"/>
    <property type="match status" value="1"/>
</dbReference>
<evidence type="ECO:0008006" key="4">
    <source>
        <dbReference type="Google" id="ProtNLM"/>
    </source>
</evidence>
<accession>A0A6N2KL44</accession>
<dbReference type="EMBL" id="CAADRP010000531">
    <property type="protein sequence ID" value="VFU29282.1"/>
    <property type="molecule type" value="Genomic_DNA"/>
</dbReference>
<dbReference type="GO" id="GO:0015297">
    <property type="term" value="F:antiporter activity"/>
    <property type="evidence" value="ECO:0007669"/>
    <property type="project" value="InterPro"/>
</dbReference>
<dbReference type="AlphaFoldDB" id="A0A6N2KL44"/>
<dbReference type="GO" id="GO:0042910">
    <property type="term" value="F:xenobiotic transmembrane transporter activity"/>
    <property type="evidence" value="ECO:0007669"/>
    <property type="project" value="InterPro"/>
</dbReference>
<keyword evidence="2" id="KW-0472">Membrane</keyword>
<gene>
    <name evidence="3" type="ORF">SVIM_LOCUS105580</name>
</gene>
<feature type="transmembrane region" description="Helical" evidence="2">
    <location>
        <begin position="129"/>
        <end position="147"/>
    </location>
</feature>
<name>A0A6N2KL44_SALVM</name>
<sequence>MLLIEISSYAISLATTTLHYYVQYGIGAAGSTRISNELGAGNPQAAQAVVQVVLIMSLVEVVTVSLILFFCRHIFGYAFSSEKRVVDYVDELAPLMCLTIIMEGLQAVLSGIARGCGWQHIGAYINLGAYYLVATPLAVVLCFVLHLESRGLWMGLLIGKIVQASCFASITALTNWQKQITLDKEEEVFCGDSDE</sequence>
<comment type="similarity">
    <text evidence="1">Belongs to the multi antimicrobial extrusion (MATE) (TC 2.A.66.1) family.</text>
</comment>
<organism evidence="3">
    <name type="scientific">Salix viminalis</name>
    <name type="common">Common osier</name>
    <name type="synonym">Basket willow</name>
    <dbReference type="NCBI Taxonomy" id="40686"/>
    <lineage>
        <taxon>Eukaryota</taxon>
        <taxon>Viridiplantae</taxon>
        <taxon>Streptophyta</taxon>
        <taxon>Embryophyta</taxon>
        <taxon>Tracheophyta</taxon>
        <taxon>Spermatophyta</taxon>
        <taxon>Magnoliopsida</taxon>
        <taxon>eudicotyledons</taxon>
        <taxon>Gunneridae</taxon>
        <taxon>Pentapetalae</taxon>
        <taxon>rosids</taxon>
        <taxon>fabids</taxon>
        <taxon>Malpighiales</taxon>
        <taxon>Salicaceae</taxon>
        <taxon>Saliceae</taxon>
        <taxon>Salix</taxon>
    </lineage>
</organism>
<protein>
    <recommendedName>
        <fullName evidence="4">Protein DETOXIFICATION</fullName>
    </recommendedName>
</protein>